<evidence type="ECO:0008006" key="8">
    <source>
        <dbReference type="Google" id="ProtNLM"/>
    </source>
</evidence>
<evidence type="ECO:0000256" key="1">
    <source>
        <dbReference type="ARBA" id="ARBA00022490"/>
    </source>
</evidence>
<reference evidence="7" key="1">
    <citation type="submission" date="2007-06" db="EMBL/GenBank/DDBJ databases">
        <title>Full length cDNA sequences from Sitka Spruce (Picea sitchensis).</title>
        <authorList>
            <person name="Ralph S.G."/>
            <person name="Chun H.E."/>
            <person name="Liao N."/>
            <person name="Ali J."/>
            <person name="Reid K."/>
            <person name="Kolosova N."/>
            <person name="Cooper N."/>
            <person name="Cullis C."/>
            <person name="Jancsik S."/>
            <person name="Moore R."/>
            <person name="Mayo M."/>
            <person name="Wagner S."/>
            <person name="Holt R.A."/>
            <person name="Jones S.J.M."/>
            <person name="Marra M.A."/>
            <person name="Ritland C.E."/>
            <person name="Ritland K."/>
            <person name="Bohlmann J."/>
        </authorList>
    </citation>
    <scope>NUCLEOTIDE SEQUENCE</scope>
    <source>
        <tissue evidence="7">Green portion of the leader tissue</tissue>
    </source>
</reference>
<evidence type="ECO:0000256" key="3">
    <source>
        <dbReference type="ARBA" id="ARBA00022603"/>
    </source>
</evidence>
<dbReference type="SUPFAM" id="SSF53335">
    <property type="entry name" value="S-adenosyl-L-methionine-dependent methyltransferases"/>
    <property type="match status" value="1"/>
</dbReference>
<dbReference type="InterPro" id="IPR029063">
    <property type="entry name" value="SAM-dependent_MTases_sf"/>
</dbReference>
<dbReference type="NCBIfam" id="TIGR00138">
    <property type="entry name" value="rsmG_gidB"/>
    <property type="match status" value="1"/>
</dbReference>
<dbReference type="FunFam" id="3.40.50.150:FF:000041">
    <property type="entry name" value="Ribosomal RNA small subunit methyltransferase G"/>
    <property type="match status" value="1"/>
</dbReference>
<dbReference type="Gene3D" id="3.40.50.150">
    <property type="entry name" value="Vaccinia Virus protein VP39"/>
    <property type="match status" value="1"/>
</dbReference>
<dbReference type="EMBL" id="EF677235">
    <property type="protein sequence ID" value="ABR17072.1"/>
    <property type="molecule type" value="mRNA"/>
</dbReference>
<evidence type="ECO:0000256" key="4">
    <source>
        <dbReference type="ARBA" id="ARBA00022679"/>
    </source>
</evidence>
<dbReference type="Pfam" id="PF02527">
    <property type="entry name" value="GidB"/>
    <property type="match status" value="1"/>
</dbReference>
<dbReference type="AlphaFoldDB" id="B8LN42"/>
<dbReference type="CDD" id="cd02440">
    <property type="entry name" value="AdoMet_MTases"/>
    <property type="match status" value="1"/>
</dbReference>
<protein>
    <recommendedName>
        <fullName evidence="8">Ribosomal RNA small subunit methyltransferase G</fullName>
    </recommendedName>
</protein>
<evidence type="ECO:0000256" key="2">
    <source>
        <dbReference type="ARBA" id="ARBA00022552"/>
    </source>
</evidence>
<dbReference type="GO" id="GO:0070043">
    <property type="term" value="F:rRNA (guanine-N7-)-methyltransferase activity"/>
    <property type="evidence" value="ECO:0007669"/>
    <property type="project" value="TreeGrafter"/>
</dbReference>
<dbReference type="GO" id="GO:0005829">
    <property type="term" value="C:cytosol"/>
    <property type="evidence" value="ECO:0007669"/>
    <property type="project" value="TreeGrafter"/>
</dbReference>
<keyword evidence="4" id="KW-0808">Transferase</keyword>
<feature type="region of interest" description="Disordered" evidence="6">
    <location>
        <begin position="282"/>
        <end position="301"/>
    </location>
</feature>
<sequence>MGHLCSCAASTATTKLLLWSVGRDQLHSYSNAFGTARKPSSFSYKITCKISTKNIEAQKNGHDNPRLLDTLSMKQQEQTSLFVNTLLEWNQRMNLTAVTEHCAVMERHVEDSLALLPIIENAYKNNCPTMESVRLNLVDVGSGAGLPGIILAIARPDWQITLIESLQKRCFFLEHVVDVSGLSNAQVVRIRAEDAGQNPDFREKYDIAVARAVADMRILAEYCLPLVRVGGLLVAAKGYNPQEEVENAKKAIRLMGASMLQLCSVTSEGPYGKRTAVLCLKNRPTPPKYPRHPGIPTKKPL</sequence>
<evidence type="ECO:0000313" key="7">
    <source>
        <dbReference type="EMBL" id="ABR17072.1"/>
    </source>
</evidence>
<dbReference type="InterPro" id="IPR003682">
    <property type="entry name" value="rRNA_ssu_MeTfrase_G"/>
</dbReference>
<dbReference type="PANTHER" id="PTHR31760">
    <property type="entry name" value="S-ADENOSYL-L-METHIONINE-DEPENDENT METHYLTRANSFERASES SUPERFAMILY PROTEIN"/>
    <property type="match status" value="1"/>
</dbReference>
<keyword evidence="5" id="KW-0949">S-adenosyl-L-methionine</keyword>
<organism evidence="7">
    <name type="scientific">Picea sitchensis</name>
    <name type="common">Sitka spruce</name>
    <name type="synonym">Pinus sitchensis</name>
    <dbReference type="NCBI Taxonomy" id="3332"/>
    <lineage>
        <taxon>Eukaryota</taxon>
        <taxon>Viridiplantae</taxon>
        <taxon>Streptophyta</taxon>
        <taxon>Embryophyta</taxon>
        <taxon>Tracheophyta</taxon>
        <taxon>Spermatophyta</taxon>
        <taxon>Pinopsida</taxon>
        <taxon>Pinidae</taxon>
        <taxon>Conifers I</taxon>
        <taxon>Pinales</taxon>
        <taxon>Pinaceae</taxon>
        <taxon>Picea</taxon>
    </lineage>
</organism>
<keyword evidence="3" id="KW-0489">Methyltransferase</keyword>
<evidence type="ECO:0000256" key="6">
    <source>
        <dbReference type="SAM" id="MobiDB-lite"/>
    </source>
</evidence>
<proteinExistence type="evidence at transcript level"/>
<accession>B8LN42</accession>
<keyword evidence="1" id="KW-0963">Cytoplasm</keyword>
<evidence type="ECO:0000256" key="5">
    <source>
        <dbReference type="ARBA" id="ARBA00022691"/>
    </source>
</evidence>
<name>B8LN42_PICSI</name>
<dbReference type="PANTHER" id="PTHR31760:SF0">
    <property type="entry name" value="S-ADENOSYL-L-METHIONINE-DEPENDENT METHYLTRANSFERASES SUPERFAMILY PROTEIN"/>
    <property type="match status" value="1"/>
</dbReference>
<keyword evidence="2" id="KW-0698">rRNA processing</keyword>
<dbReference type="HAMAP" id="MF_00074">
    <property type="entry name" value="16SrRNA_methyltr_G"/>
    <property type="match status" value="1"/>
</dbReference>